<evidence type="ECO:0000256" key="2">
    <source>
        <dbReference type="ARBA" id="ARBA00023002"/>
    </source>
</evidence>
<dbReference type="InterPro" id="IPR016162">
    <property type="entry name" value="Ald_DH_N"/>
</dbReference>
<evidence type="ECO:0000313" key="4">
    <source>
        <dbReference type="EMBL" id="APZ54026.1"/>
    </source>
</evidence>
<dbReference type="PANTHER" id="PTHR11699">
    <property type="entry name" value="ALDEHYDE DEHYDROGENASE-RELATED"/>
    <property type="match status" value="1"/>
</dbReference>
<protein>
    <submittedName>
        <fullName evidence="4">NAD-dependent aldehyde dehydrogenase</fullName>
    </submittedName>
</protein>
<comment type="similarity">
    <text evidence="1">Belongs to the aldehyde dehydrogenase family.</text>
</comment>
<dbReference type="PROSITE" id="PS00070">
    <property type="entry name" value="ALDEHYDE_DEHYDR_CYS"/>
    <property type="match status" value="1"/>
</dbReference>
<feature type="domain" description="Aldehyde dehydrogenase" evidence="3">
    <location>
        <begin position="28"/>
        <end position="480"/>
    </location>
</feature>
<keyword evidence="5" id="KW-1185">Reference proteome</keyword>
<dbReference type="InterPro" id="IPR016160">
    <property type="entry name" value="Ald_DH_CS_CYS"/>
</dbReference>
<sequence>MPNDLSNPRYAATHSIAGQPCDAGDEALSVNPATGEIVGRFPAGGRAEAEAAIAAARGAFDTTLWAQSPRQRQMVLLRWADAMERDTEALAELLTRTNGKPLAQARGEIGGAVSEIRYYAGLTRHNPGHALEVAPGEISVMLREPAGVASLIIPWNAPAVLLIRSLAPALAVGCTTITKPAPQTALFTARCMAPLIADPDVPAGVVSLLFETGHEIAELMTTHEDVDVVSFTGSNLVGQRIMSAAAPTMKKLSLELGGKSCCLVMEDADVAAIAPKLAGAALIISGQQCTAARRVLVHESRFDEMKAALSAALASAKIGNGLEAGVTMGPLIDAGSRDKVWTEIEATFDAADEVVLRGAVGEGPEGSAFMSPSLVAHSDDNAGFVQEEIFGPLLVMEPFGSEAEAVAKANNTVYGLSASVWTRQSDTAWRLARALRNGTVWINDHNKLFAEAETGGYRRSGLGRLHGYDALLDFCELKHVYQDVGVIGAA</sequence>
<organism evidence="4 5">
    <name type="scientific">Salipiger abyssi</name>
    <dbReference type="NCBI Taxonomy" id="1250539"/>
    <lineage>
        <taxon>Bacteria</taxon>
        <taxon>Pseudomonadati</taxon>
        <taxon>Pseudomonadota</taxon>
        <taxon>Alphaproteobacteria</taxon>
        <taxon>Rhodobacterales</taxon>
        <taxon>Roseobacteraceae</taxon>
        <taxon>Salipiger</taxon>
    </lineage>
</organism>
<proteinExistence type="inferred from homology"/>
<dbReference type="EMBL" id="CP015093">
    <property type="protein sequence ID" value="APZ54026.1"/>
    <property type="molecule type" value="Genomic_DNA"/>
</dbReference>
<dbReference type="Proteomes" id="UP000187059">
    <property type="component" value="Chromosome"/>
</dbReference>
<evidence type="ECO:0000313" key="5">
    <source>
        <dbReference type="Proteomes" id="UP000187059"/>
    </source>
</evidence>
<dbReference type="Gene3D" id="3.40.605.10">
    <property type="entry name" value="Aldehyde Dehydrogenase, Chain A, domain 1"/>
    <property type="match status" value="1"/>
</dbReference>
<dbReference type="RefSeq" id="WP_237219282.1">
    <property type="nucleotide sequence ID" value="NZ_CP015093.1"/>
</dbReference>
<dbReference type="Pfam" id="PF00171">
    <property type="entry name" value="Aldedh"/>
    <property type="match status" value="1"/>
</dbReference>
<dbReference type="KEGG" id="paby:Ga0080574_TMP3692"/>
<dbReference type="Gene3D" id="3.40.309.10">
    <property type="entry name" value="Aldehyde Dehydrogenase, Chain A, domain 2"/>
    <property type="match status" value="1"/>
</dbReference>
<accession>A0A1P8UXF5</accession>
<evidence type="ECO:0000256" key="1">
    <source>
        <dbReference type="ARBA" id="ARBA00009986"/>
    </source>
</evidence>
<dbReference type="FunFam" id="3.40.605.10:FF:000007">
    <property type="entry name" value="NAD/NADP-dependent betaine aldehyde dehydrogenase"/>
    <property type="match status" value="1"/>
</dbReference>
<dbReference type="InterPro" id="IPR015590">
    <property type="entry name" value="Aldehyde_DH_dom"/>
</dbReference>
<dbReference type="InterPro" id="IPR016163">
    <property type="entry name" value="Ald_DH_C"/>
</dbReference>
<dbReference type="STRING" id="1250539.Ga0080574_TMP3692"/>
<gene>
    <name evidence="4" type="ORF">Ga0080574_TMP3692</name>
</gene>
<dbReference type="AlphaFoldDB" id="A0A1P8UXF5"/>
<dbReference type="InterPro" id="IPR016161">
    <property type="entry name" value="Ald_DH/histidinol_DH"/>
</dbReference>
<dbReference type="SUPFAM" id="SSF53720">
    <property type="entry name" value="ALDH-like"/>
    <property type="match status" value="1"/>
</dbReference>
<reference evidence="4 5" key="1">
    <citation type="submission" date="2016-04" db="EMBL/GenBank/DDBJ databases">
        <title>Deep-sea bacteria in the southern Pacific.</title>
        <authorList>
            <person name="Tang K."/>
        </authorList>
    </citation>
    <scope>NUCLEOTIDE SEQUENCE [LARGE SCALE GENOMIC DNA]</scope>
    <source>
        <strain evidence="4 5">JLT2014</strain>
    </source>
</reference>
<name>A0A1P8UXF5_9RHOB</name>
<keyword evidence="2" id="KW-0560">Oxidoreductase</keyword>
<evidence type="ECO:0000259" key="3">
    <source>
        <dbReference type="Pfam" id="PF00171"/>
    </source>
</evidence>
<dbReference type="GO" id="GO:0016620">
    <property type="term" value="F:oxidoreductase activity, acting on the aldehyde or oxo group of donors, NAD or NADP as acceptor"/>
    <property type="evidence" value="ECO:0007669"/>
    <property type="project" value="InterPro"/>
</dbReference>